<feature type="region of interest" description="Disordered" evidence="7">
    <location>
        <begin position="92"/>
        <end position="116"/>
    </location>
</feature>
<dbReference type="PANTHER" id="PTHR43711:SF1">
    <property type="entry name" value="HISTIDINE KINASE 1"/>
    <property type="match status" value="1"/>
</dbReference>
<feature type="domain" description="Histidine kinase" evidence="8">
    <location>
        <begin position="197"/>
        <end position="411"/>
    </location>
</feature>
<evidence type="ECO:0000256" key="5">
    <source>
        <dbReference type="ARBA" id="ARBA00022777"/>
    </source>
</evidence>
<evidence type="ECO:0000256" key="6">
    <source>
        <dbReference type="ARBA" id="ARBA00023012"/>
    </source>
</evidence>
<evidence type="ECO:0000313" key="10">
    <source>
        <dbReference type="Proteomes" id="UP000019146"/>
    </source>
</evidence>
<dbReference type="KEGG" id="bcai:K788_0004727"/>
<dbReference type="InterPro" id="IPR005467">
    <property type="entry name" value="His_kinase_dom"/>
</dbReference>
<dbReference type="CDD" id="cd00082">
    <property type="entry name" value="HisKA"/>
    <property type="match status" value="1"/>
</dbReference>
<reference evidence="9 10" key="1">
    <citation type="journal article" date="2014" name="Genome Announc.">
        <title>Draft Genome Sequence of the Haloacid-Degrading Burkholderia caribensis Strain MBA4.</title>
        <authorList>
            <person name="Pan Y."/>
            <person name="Kong K.F."/>
            <person name="Tsang J.S."/>
        </authorList>
    </citation>
    <scope>NUCLEOTIDE SEQUENCE [LARGE SCALE GENOMIC DNA]</scope>
    <source>
        <strain evidence="9 10">MBA4</strain>
    </source>
</reference>
<sequence length="414" mass="45704">MLMAWPSAGERMLHEHPFCKSDTALFLDTRHHLPGFEEHMSLSDFIEANREHLLTDWAEYASQICSNERALSVSELRNSGGELLNQIAADMRTAQSAAQQRAKSRGEEGHPESGFSQSAVKHADARLEQGFEINDVIAEFRALRASVLRRWENTSPDGQPAFQEMIRFNEAIDQALTESAEHYAQRRNRIQDLFAGVLAHDLRSPLNAIANSSELLLREENLSSPGIRATANIQRGTARMIRMIGDLMVFARARLHEELPVDLVHENIGRICSDAADEVRASYPHASIDVRLTGDLDGFWDGARMCQLVVNLLVNAVQHGSDQVTVEASGHGDTASISVSNTGNPIPSRAIPTLFDPLKRTRPSPGHCGTAAGMGLGLYICRSIARAHNGNIGVDSTEQRTTFKVQVPRYRNGK</sequence>
<keyword evidence="6" id="KW-0902">Two-component regulatory system</keyword>
<keyword evidence="9" id="KW-0813">Transport</keyword>
<keyword evidence="9" id="KW-0406">Ion transport</keyword>
<evidence type="ECO:0000256" key="1">
    <source>
        <dbReference type="ARBA" id="ARBA00000085"/>
    </source>
</evidence>
<evidence type="ECO:0000313" key="9">
    <source>
        <dbReference type="EMBL" id="ALL69056.1"/>
    </source>
</evidence>
<dbReference type="InterPro" id="IPR036097">
    <property type="entry name" value="HisK_dim/P_sf"/>
</dbReference>
<dbReference type="Gene3D" id="1.10.287.130">
    <property type="match status" value="1"/>
</dbReference>
<dbReference type="InterPro" id="IPR003661">
    <property type="entry name" value="HisK_dim/P_dom"/>
</dbReference>
<dbReference type="Pfam" id="PF00512">
    <property type="entry name" value="HisKA"/>
    <property type="match status" value="1"/>
</dbReference>
<keyword evidence="3" id="KW-0597">Phosphoprotein</keyword>
<evidence type="ECO:0000256" key="4">
    <source>
        <dbReference type="ARBA" id="ARBA00022679"/>
    </source>
</evidence>
<evidence type="ECO:0000256" key="7">
    <source>
        <dbReference type="SAM" id="MobiDB-lite"/>
    </source>
</evidence>
<dbReference type="InterPro" id="IPR004358">
    <property type="entry name" value="Sig_transdc_His_kin-like_C"/>
</dbReference>
<dbReference type="SUPFAM" id="SSF47384">
    <property type="entry name" value="Homodimeric domain of signal transducing histidine kinase"/>
    <property type="match status" value="1"/>
</dbReference>
<evidence type="ECO:0000256" key="3">
    <source>
        <dbReference type="ARBA" id="ARBA00022553"/>
    </source>
</evidence>
<dbReference type="AlphaFoldDB" id="A0A0P0RK00"/>
<dbReference type="Pfam" id="PF02518">
    <property type="entry name" value="HATPase_c"/>
    <property type="match status" value="1"/>
</dbReference>
<dbReference type="Gene3D" id="3.30.565.10">
    <property type="entry name" value="Histidine kinase-like ATPase, C-terminal domain"/>
    <property type="match status" value="1"/>
</dbReference>
<evidence type="ECO:0000259" key="8">
    <source>
        <dbReference type="PROSITE" id="PS50109"/>
    </source>
</evidence>
<dbReference type="PRINTS" id="PR00344">
    <property type="entry name" value="BCTRLSENSOR"/>
</dbReference>
<gene>
    <name evidence="9" type="ORF">K788_0004727</name>
</gene>
<dbReference type="GO" id="GO:0000155">
    <property type="term" value="F:phosphorelay sensor kinase activity"/>
    <property type="evidence" value="ECO:0007669"/>
    <property type="project" value="InterPro"/>
</dbReference>
<dbReference type="PANTHER" id="PTHR43711">
    <property type="entry name" value="TWO-COMPONENT HISTIDINE KINASE"/>
    <property type="match status" value="1"/>
</dbReference>
<dbReference type="InterPro" id="IPR050736">
    <property type="entry name" value="Sensor_HK_Regulatory"/>
</dbReference>
<dbReference type="InterPro" id="IPR003594">
    <property type="entry name" value="HATPase_dom"/>
</dbReference>
<name>A0A0P0RK00_9BURK</name>
<dbReference type="EMBL" id="CP012747">
    <property type="protein sequence ID" value="ALL69056.1"/>
    <property type="molecule type" value="Genomic_DNA"/>
</dbReference>
<keyword evidence="5 9" id="KW-0418">Kinase</keyword>
<keyword evidence="4" id="KW-0808">Transferase</keyword>
<dbReference type="InterPro" id="IPR036890">
    <property type="entry name" value="HATPase_C_sf"/>
</dbReference>
<keyword evidence="9" id="KW-0407">Ion channel</keyword>
<proteinExistence type="predicted"/>
<protein>
    <recommendedName>
        <fullName evidence="2">histidine kinase</fullName>
        <ecNumber evidence="2">2.7.13.3</ecNumber>
    </recommendedName>
</protein>
<dbReference type="GO" id="GO:0034220">
    <property type="term" value="P:monoatomic ion transmembrane transport"/>
    <property type="evidence" value="ECO:0007669"/>
    <property type="project" value="UniProtKB-KW"/>
</dbReference>
<accession>A0A0P0RK00</accession>
<dbReference type="SMART" id="SM00388">
    <property type="entry name" value="HisKA"/>
    <property type="match status" value="1"/>
</dbReference>
<dbReference type="SMART" id="SM00387">
    <property type="entry name" value="HATPase_c"/>
    <property type="match status" value="1"/>
</dbReference>
<dbReference type="EC" id="2.7.13.3" evidence="2"/>
<evidence type="ECO:0000256" key="2">
    <source>
        <dbReference type="ARBA" id="ARBA00012438"/>
    </source>
</evidence>
<dbReference type="Proteomes" id="UP000019146">
    <property type="component" value="Chromosome 2"/>
</dbReference>
<organism evidence="9 10">
    <name type="scientific">Paraburkholderia caribensis MBA4</name>
    <dbReference type="NCBI Taxonomy" id="1323664"/>
    <lineage>
        <taxon>Bacteria</taxon>
        <taxon>Pseudomonadati</taxon>
        <taxon>Pseudomonadota</taxon>
        <taxon>Betaproteobacteria</taxon>
        <taxon>Burkholderiales</taxon>
        <taxon>Burkholderiaceae</taxon>
        <taxon>Paraburkholderia</taxon>
    </lineage>
</organism>
<dbReference type="PROSITE" id="PS50109">
    <property type="entry name" value="HIS_KIN"/>
    <property type="match status" value="1"/>
</dbReference>
<comment type="catalytic activity">
    <reaction evidence="1">
        <text>ATP + protein L-histidine = ADP + protein N-phospho-L-histidine.</text>
        <dbReference type="EC" id="2.7.13.3"/>
    </reaction>
</comment>
<dbReference type="SUPFAM" id="SSF55874">
    <property type="entry name" value="ATPase domain of HSP90 chaperone/DNA topoisomerase II/histidine kinase"/>
    <property type="match status" value="1"/>
</dbReference>